<dbReference type="SUPFAM" id="SSF51905">
    <property type="entry name" value="FAD/NAD(P)-binding domain"/>
    <property type="match status" value="1"/>
</dbReference>
<feature type="domain" description="FAD dependent oxidoreductase" evidence="2">
    <location>
        <begin position="9"/>
        <end position="233"/>
    </location>
</feature>
<dbReference type="InterPro" id="IPR036188">
    <property type="entry name" value="FAD/NAD-bd_sf"/>
</dbReference>
<protein>
    <submittedName>
        <fullName evidence="3">NAD(P)/FAD-dependent oxidoreductase</fullName>
        <ecNumber evidence="3">1.-.-.-</ecNumber>
    </submittedName>
</protein>
<dbReference type="EMBL" id="JBHSCW010000006">
    <property type="protein sequence ID" value="MFC4352189.1"/>
    <property type="molecule type" value="Genomic_DNA"/>
</dbReference>
<proteinExistence type="predicted"/>
<dbReference type="InterPro" id="IPR006076">
    <property type="entry name" value="FAD-dep_OxRdtase"/>
</dbReference>
<reference evidence="4" key="1">
    <citation type="journal article" date="2019" name="Int. J. Syst. Evol. Microbiol.">
        <title>The Global Catalogue of Microorganisms (GCM) 10K type strain sequencing project: providing services to taxonomists for standard genome sequencing and annotation.</title>
        <authorList>
            <consortium name="The Broad Institute Genomics Platform"/>
            <consortium name="The Broad Institute Genome Sequencing Center for Infectious Disease"/>
            <person name="Wu L."/>
            <person name="Ma J."/>
        </authorList>
    </citation>
    <scope>NUCLEOTIDE SEQUENCE [LARGE SCALE GENOMIC DNA]</scope>
    <source>
        <strain evidence="4">CECT 8472</strain>
    </source>
</reference>
<dbReference type="Gene3D" id="3.50.50.60">
    <property type="entry name" value="FAD/NAD(P)-binding domain"/>
    <property type="match status" value="1"/>
</dbReference>
<evidence type="ECO:0000313" key="3">
    <source>
        <dbReference type="EMBL" id="MFC4352189.1"/>
    </source>
</evidence>
<dbReference type="Gene3D" id="3.30.9.10">
    <property type="entry name" value="D-Amino Acid Oxidase, subunit A, domain 2"/>
    <property type="match status" value="1"/>
</dbReference>
<keyword evidence="4" id="KW-1185">Reference proteome</keyword>
<dbReference type="Pfam" id="PF01266">
    <property type="entry name" value="DAO"/>
    <property type="match status" value="1"/>
</dbReference>
<evidence type="ECO:0000259" key="2">
    <source>
        <dbReference type="Pfam" id="PF01266"/>
    </source>
</evidence>
<dbReference type="EC" id="1.-.-.-" evidence="3"/>
<accession>A0ABV8UNQ8</accession>
<dbReference type="PANTHER" id="PTHR13847:SF287">
    <property type="entry name" value="FAD-DEPENDENT OXIDOREDUCTASE DOMAIN-CONTAINING PROTEIN 1"/>
    <property type="match status" value="1"/>
</dbReference>
<gene>
    <name evidence="3" type="ORF">ACFOW6_11630</name>
</gene>
<keyword evidence="1 3" id="KW-0560">Oxidoreductase</keyword>
<name>A0ABV8UNQ8_9PROT</name>
<organism evidence="3 4">
    <name type="scientific">Fodinicurvata halophila</name>
    <dbReference type="NCBI Taxonomy" id="1419723"/>
    <lineage>
        <taxon>Bacteria</taxon>
        <taxon>Pseudomonadati</taxon>
        <taxon>Pseudomonadota</taxon>
        <taxon>Alphaproteobacteria</taxon>
        <taxon>Rhodospirillales</taxon>
        <taxon>Rhodovibrionaceae</taxon>
        <taxon>Fodinicurvata</taxon>
    </lineage>
</organism>
<dbReference type="PANTHER" id="PTHR13847">
    <property type="entry name" value="SARCOSINE DEHYDROGENASE-RELATED"/>
    <property type="match status" value="1"/>
</dbReference>
<dbReference type="RefSeq" id="WP_382422536.1">
    <property type="nucleotide sequence ID" value="NZ_JBHSCW010000006.1"/>
</dbReference>
<dbReference type="GO" id="GO:0016491">
    <property type="term" value="F:oxidoreductase activity"/>
    <property type="evidence" value="ECO:0007669"/>
    <property type="project" value="UniProtKB-KW"/>
</dbReference>
<sequence length="447" mass="49503">MAFPEHSEFVIIGAGIHGLSTAWRLAERLRDKGEEVAGRIVVLDKAGIASGASGIACGVVRNNYFQPAMRNLMAHSVGVWESDPEAFSYHPVGYLQISCERMRDDVAQIHQQQQAIGYESAFIEGAEASTRYMRDLFDDWQAQGITSVLHEKRGGYANNTKSIYGLARKAEDLGVRIITGTEVKALVSDNGSSAIRAIETDRGTIRCDQLIIGTGPWVRDFWSMLGLPSQITVKGSDGELREGIEMWRYWQLEEGVLQVDPNTLLTNDGKLPPVIHVDTDAPLISDVDGSVITEEMWGIYYKPDWHFGGVQGGAAPYPIDKRAAEVAVDPYGPDSPEFVSGPEFAHMWVSALAHCNKRFEGTMPKYHREPSGGIGCFTPDSFPVFDRFNENVSIIADSNHGYKMIGVGRLVADEVMGEEQDLLKPFRFDRFEKGELHPTSNSPFPWS</sequence>
<dbReference type="Proteomes" id="UP001595799">
    <property type="component" value="Unassembled WGS sequence"/>
</dbReference>
<evidence type="ECO:0000256" key="1">
    <source>
        <dbReference type="ARBA" id="ARBA00023002"/>
    </source>
</evidence>
<comment type="caution">
    <text evidence="3">The sequence shown here is derived from an EMBL/GenBank/DDBJ whole genome shotgun (WGS) entry which is preliminary data.</text>
</comment>
<evidence type="ECO:0000313" key="4">
    <source>
        <dbReference type="Proteomes" id="UP001595799"/>
    </source>
</evidence>